<reference evidence="2 3" key="1">
    <citation type="submission" date="2018-01" db="EMBL/GenBank/DDBJ databases">
        <authorList>
            <person name="Gaut B.S."/>
            <person name="Morton B.R."/>
            <person name="Clegg M.T."/>
            <person name="Duvall M.R."/>
        </authorList>
    </citation>
    <scope>NUCLEOTIDE SEQUENCE [LARGE SCALE GENOMIC DNA]</scope>
    <source>
        <strain evidence="2">GP69</strain>
    </source>
</reference>
<evidence type="ECO:0000313" key="3">
    <source>
        <dbReference type="Proteomes" id="UP000236311"/>
    </source>
</evidence>
<organism evidence="2 3">
    <name type="scientific">Acetatifactor muris</name>
    <dbReference type="NCBI Taxonomy" id="879566"/>
    <lineage>
        <taxon>Bacteria</taxon>
        <taxon>Bacillati</taxon>
        <taxon>Bacillota</taxon>
        <taxon>Clostridia</taxon>
        <taxon>Lachnospirales</taxon>
        <taxon>Lachnospiraceae</taxon>
        <taxon>Acetatifactor</taxon>
    </lineage>
</organism>
<dbReference type="AlphaFoldDB" id="A0A2K4ZR82"/>
<name>A0A2K4ZR82_9FIRM</name>
<proteinExistence type="predicted"/>
<evidence type="ECO:0000313" key="2">
    <source>
        <dbReference type="EMBL" id="SOY32977.1"/>
    </source>
</evidence>
<dbReference type="InterPro" id="IPR027417">
    <property type="entry name" value="P-loop_NTPase"/>
</dbReference>
<protein>
    <submittedName>
        <fullName evidence="2">Uncharacterized protein</fullName>
    </submittedName>
</protein>
<keyword evidence="3" id="KW-1185">Reference proteome</keyword>
<dbReference type="Proteomes" id="UP000236311">
    <property type="component" value="Unassembled WGS sequence"/>
</dbReference>
<dbReference type="EMBL" id="OFSM01000128">
    <property type="protein sequence ID" value="SOY32977.1"/>
    <property type="molecule type" value="Genomic_DNA"/>
</dbReference>
<evidence type="ECO:0000256" key="1">
    <source>
        <dbReference type="SAM" id="MobiDB-lite"/>
    </source>
</evidence>
<gene>
    <name evidence="2" type="ORF">AMURIS_05745</name>
</gene>
<sequence length="237" mass="26143">MAAYPDTGLVVVDTLQRVRGAVNDKNAYANDYDEIGRIKSFADRFKIAVLLIHHVRKMPDSDPFNMVSGSVGIIGAVDSMYVLEKDKRTANKATLHVTGRDIEDMQLLLEFDRDMTVWRFVSYLSGEPAADTLTPVLVKFLSSKKTFSGTATELLDSLKGIDSSVSCSPNSLTRLLKERALILEKQHHIRMGFTRTKSARLVSLSMGDDDDKNIYMGAEGIPSSTAGDDTPKTGVHR</sequence>
<dbReference type="Pfam" id="PF13481">
    <property type="entry name" value="AAA_25"/>
    <property type="match status" value="1"/>
</dbReference>
<dbReference type="Gene3D" id="3.40.50.300">
    <property type="entry name" value="P-loop containing nucleotide triphosphate hydrolases"/>
    <property type="match status" value="1"/>
</dbReference>
<feature type="region of interest" description="Disordered" evidence="1">
    <location>
        <begin position="215"/>
        <end position="237"/>
    </location>
</feature>
<accession>A0A2K4ZR82</accession>